<evidence type="ECO:0000313" key="2">
    <source>
        <dbReference type="EMBL" id="CAI0549291.1"/>
    </source>
</evidence>
<keyword evidence="3" id="KW-1185">Reference proteome</keyword>
<protein>
    <submittedName>
        <fullName evidence="2">Uncharacterized protein</fullName>
    </submittedName>
</protein>
<dbReference type="EMBL" id="CAMGYJ010000010">
    <property type="protein sequence ID" value="CAI0549291.1"/>
    <property type="molecule type" value="Genomic_DNA"/>
</dbReference>
<evidence type="ECO:0000256" key="1">
    <source>
        <dbReference type="SAM" id="MobiDB-lite"/>
    </source>
</evidence>
<dbReference type="Proteomes" id="UP001154282">
    <property type="component" value="Unassembled WGS sequence"/>
</dbReference>
<accession>A0AAV0QWK4</accession>
<reference evidence="2" key="1">
    <citation type="submission" date="2022-08" db="EMBL/GenBank/DDBJ databases">
        <authorList>
            <person name="Gutierrez-Valencia J."/>
        </authorList>
    </citation>
    <scope>NUCLEOTIDE SEQUENCE</scope>
</reference>
<gene>
    <name evidence="2" type="ORF">LITE_LOCUS45086</name>
</gene>
<proteinExistence type="predicted"/>
<comment type="caution">
    <text evidence="2">The sequence shown here is derived from an EMBL/GenBank/DDBJ whole genome shotgun (WGS) entry which is preliminary data.</text>
</comment>
<feature type="region of interest" description="Disordered" evidence="1">
    <location>
        <begin position="1"/>
        <end position="32"/>
    </location>
</feature>
<evidence type="ECO:0000313" key="3">
    <source>
        <dbReference type="Proteomes" id="UP001154282"/>
    </source>
</evidence>
<feature type="non-terminal residue" evidence="2">
    <location>
        <position position="48"/>
    </location>
</feature>
<dbReference type="AlphaFoldDB" id="A0AAV0QWK4"/>
<organism evidence="2 3">
    <name type="scientific">Linum tenue</name>
    <dbReference type="NCBI Taxonomy" id="586396"/>
    <lineage>
        <taxon>Eukaryota</taxon>
        <taxon>Viridiplantae</taxon>
        <taxon>Streptophyta</taxon>
        <taxon>Embryophyta</taxon>
        <taxon>Tracheophyta</taxon>
        <taxon>Spermatophyta</taxon>
        <taxon>Magnoliopsida</taxon>
        <taxon>eudicotyledons</taxon>
        <taxon>Gunneridae</taxon>
        <taxon>Pentapetalae</taxon>
        <taxon>rosids</taxon>
        <taxon>fabids</taxon>
        <taxon>Malpighiales</taxon>
        <taxon>Linaceae</taxon>
        <taxon>Linum</taxon>
    </lineage>
</organism>
<name>A0AAV0QWK4_9ROSI</name>
<sequence length="48" mass="5249">MVFDPPQLRSMATPRSSQEIPRSGGAVATPGKRGFLRVRNRRGPGREA</sequence>